<dbReference type="EMBL" id="CAJVQC010161101">
    <property type="protein sequence ID" value="CAG8848509.1"/>
    <property type="molecule type" value="Genomic_DNA"/>
</dbReference>
<proteinExistence type="predicted"/>
<name>A0ACA9SXH4_9GLOM</name>
<organism evidence="1 2">
    <name type="scientific">Racocetra persica</name>
    <dbReference type="NCBI Taxonomy" id="160502"/>
    <lineage>
        <taxon>Eukaryota</taxon>
        <taxon>Fungi</taxon>
        <taxon>Fungi incertae sedis</taxon>
        <taxon>Mucoromycota</taxon>
        <taxon>Glomeromycotina</taxon>
        <taxon>Glomeromycetes</taxon>
        <taxon>Diversisporales</taxon>
        <taxon>Gigasporaceae</taxon>
        <taxon>Racocetra</taxon>
    </lineage>
</organism>
<protein>
    <submittedName>
        <fullName evidence="1">13481_t:CDS:1</fullName>
    </submittedName>
</protein>
<comment type="caution">
    <text evidence="1">The sequence shown here is derived from an EMBL/GenBank/DDBJ whole genome shotgun (WGS) entry which is preliminary data.</text>
</comment>
<feature type="non-terminal residue" evidence="1">
    <location>
        <position position="58"/>
    </location>
</feature>
<keyword evidence="2" id="KW-1185">Reference proteome</keyword>
<sequence length="58" mass="6102">VISGVLTMQHFREEFPSGPAIEGSIVSSFLAGCFVGALASGYFADRFGRKYSILGGSL</sequence>
<feature type="non-terminal residue" evidence="1">
    <location>
        <position position="1"/>
    </location>
</feature>
<reference evidence="1" key="1">
    <citation type="submission" date="2021-06" db="EMBL/GenBank/DDBJ databases">
        <authorList>
            <person name="Kallberg Y."/>
            <person name="Tangrot J."/>
            <person name="Rosling A."/>
        </authorList>
    </citation>
    <scope>NUCLEOTIDE SEQUENCE</scope>
    <source>
        <strain evidence="1">MA461A</strain>
    </source>
</reference>
<evidence type="ECO:0000313" key="2">
    <source>
        <dbReference type="Proteomes" id="UP000789920"/>
    </source>
</evidence>
<evidence type="ECO:0000313" key="1">
    <source>
        <dbReference type="EMBL" id="CAG8848509.1"/>
    </source>
</evidence>
<dbReference type="Proteomes" id="UP000789920">
    <property type="component" value="Unassembled WGS sequence"/>
</dbReference>
<gene>
    <name evidence="1" type="ORF">RPERSI_LOCUS35161</name>
</gene>
<accession>A0ACA9SXH4</accession>